<evidence type="ECO:0000259" key="2">
    <source>
        <dbReference type="Pfam" id="PF06527"/>
    </source>
</evidence>
<name>A0ABY3GSR9_9ACTN</name>
<dbReference type="InterPro" id="IPR036390">
    <property type="entry name" value="WH_DNA-bd_sf"/>
</dbReference>
<accession>A0ABY3GSR9</accession>
<evidence type="ECO:0000256" key="1">
    <source>
        <dbReference type="SAM" id="MobiDB-lite"/>
    </source>
</evidence>
<feature type="compositionally biased region" description="Low complexity" evidence="1">
    <location>
        <begin position="18"/>
        <end position="30"/>
    </location>
</feature>
<dbReference type="Gene3D" id="1.10.10.10">
    <property type="entry name" value="Winged helix-like DNA-binding domain superfamily/Winged helix DNA-binding domain"/>
    <property type="match status" value="2"/>
</dbReference>
<evidence type="ECO:0000313" key="3">
    <source>
        <dbReference type="EMBL" id="TWV19578.1"/>
    </source>
</evidence>
<dbReference type="Proteomes" id="UP000318052">
    <property type="component" value="Unassembled WGS sequence"/>
</dbReference>
<reference evidence="4" key="1">
    <citation type="journal article" date="2019" name="Microbiol. Resour. Announc.">
        <title>Draft Genomic Sequences of Streptomyces misionensis and Streptomyces albidoflavus, bacteria applied for phytopathogen biocontrol.</title>
        <authorList>
            <person name="Pylro V."/>
            <person name="Dias A."/>
            <person name="Andreote F."/>
            <person name="Varani A."/>
            <person name="Andreote C."/>
            <person name="Bernardo E."/>
            <person name="Martins T."/>
        </authorList>
    </citation>
    <scope>NUCLEOTIDE SEQUENCE [LARGE SCALE GENOMIC DNA]</scope>
    <source>
        <strain evidence="4">77</strain>
    </source>
</reference>
<sequence length="1036" mass="116028">MLPSHPWQDRGPEPRPARPSTSRRSLRTGPQANRGRSHPRRTVLQVQGSIVTSGRGRILPLRIPVAPGEGIDSWLEALARRNGLSLRALLSDFGLPPPSLTSTLFTSVTPSQLRELERRCQLPDHHLDQTLPNPVLPLRTRQARGSRYCPGCLAEREGRWKLVWWLPCVFACTTHRTLLHDTCPGCGCRPRRLLPGRTRSHPAGICATRSGGNPPCGTDLRTTPPNRLPDTSPLLSAQRWIDELLADPDISAAAASLSDLVHLSRWFLHALPEHEIRHLGTVAATAWVERPTKAPPDRLAPVNAPLTAVITHHARPLLGPCHDTAIQRIQQLRTQQGAATALHPADMTMENWKKLSPRMRGRFVHAADAHLSQLDRVRLHSGSPAARIPVPGEAPHTSRSQHIPQLLWPHWTLRFLPPQGLRVDLFRGTAAALLFLPGASSRDKKALLKPLHGHLANYVAHTLQVINQSGYEQVFPALCRIADYLDEHGSEINYQRRRTLIPANTISEGAWQELCFRTNTHPGETSTPTAPGRLLQARRYLFQLLTGADLTDSQHALAWKSPSERARYVNFNLSLSLPQRQALLQHAEELLEDLGIDEPVAWEPPEECCQGLALPGPRLDDIDLRVLERLVITEGRKPSQAACLLNTNVTHVRLALEHIDQGPREWSRHTPTAAWKLRERARTLLTPAFLQRAYTEQGKTLTRIARETGISRHVVAEQAHAIGLRVYHSQRPVPMDETWLRQQYLDLKRSTADLAAELGTEDETVRRRLQQLGISLRPPGVHSRTVMTARLDTKIPRNIRTAVEGTLHGWLRLHRFQIAMAFPNLESATDYLNIHRGPLVNQFQRLERDLGQTLFHRSVFGKAHRPTTAGRALLRALDKPDVQVLMTTAIGPDRLTQPPNAATLAAAKARLTERKDPGPPRPFEDIAVTRIRITGPTLALLRDLLDHKDKEFYGAQIHARTGLNTGTLHPQLKRLKQAGWLTSRPEIEESWLGRAPAGCGPGRRRTYYSFTPEGVRAAAHEIQHHKKRPPSRSKRL</sequence>
<gene>
    <name evidence="3" type="ORF">FRZ02_25290</name>
</gene>
<dbReference type="InterPro" id="IPR009492">
    <property type="entry name" value="TniQ"/>
</dbReference>
<keyword evidence="4" id="KW-1185">Reference proteome</keyword>
<comment type="caution">
    <text evidence="3">The sequence shown here is derived from an EMBL/GenBank/DDBJ whole genome shotgun (WGS) entry which is preliminary data.</text>
</comment>
<proteinExistence type="predicted"/>
<dbReference type="EMBL" id="VOGX01000054">
    <property type="protein sequence ID" value="TWV19578.1"/>
    <property type="molecule type" value="Genomic_DNA"/>
</dbReference>
<protein>
    <recommendedName>
        <fullName evidence="2">TniQ domain-containing protein</fullName>
    </recommendedName>
</protein>
<feature type="region of interest" description="Disordered" evidence="1">
    <location>
        <begin position="1"/>
        <end position="43"/>
    </location>
</feature>
<dbReference type="Pfam" id="PF06527">
    <property type="entry name" value="TniQ"/>
    <property type="match status" value="1"/>
</dbReference>
<organism evidence="3 4">
    <name type="scientific">Streptomyces albidoflavus</name>
    <dbReference type="NCBI Taxonomy" id="1886"/>
    <lineage>
        <taxon>Bacteria</taxon>
        <taxon>Bacillati</taxon>
        <taxon>Actinomycetota</taxon>
        <taxon>Actinomycetes</taxon>
        <taxon>Kitasatosporales</taxon>
        <taxon>Streptomycetaceae</taxon>
        <taxon>Streptomyces</taxon>
        <taxon>Streptomyces albidoflavus group</taxon>
    </lineage>
</organism>
<feature type="domain" description="TniQ" evidence="2">
    <location>
        <begin position="60"/>
        <end position="179"/>
    </location>
</feature>
<dbReference type="SUPFAM" id="SSF46785">
    <property type="entry name" value="Winged helix' DNA-binding domain"/>
    <property type="match status" value="2"/>
</dbReference>
<evidence type="ECO:0000313" key="4">
    <source>
        <dbReference type="Proteomes" id="UP000318052"/>
    </source>
</evidence>
<feature type="compositionally biased region" description="Basic and acidic residues" evidence="1">
    <location>
        <begin position="7"/>
        <end position="16"/>
    </location>
</feature>
<dbReference type="InterPro" id="IPR036388">
    <property type="entry name" value="WH-like_DNA-bd_sf"/>
</dbReference>